<protein>
    <recommendedName>
        <fullName evidence="2">Apple domain-containing protein</fullName>
    </recommendedName>
</protein>
<feature type="signal peptide" evidence="1">
    <location>
        <begin position="1"/>
        <end position="18"/>
    </location>
</feature>
<name>A0AAN8P6T9_POLSC</name>
<dbReference type="AlphaFoldDB" id="A0AAN8P6T9"/>
<keyword evidence="1" id="KW-0732">Signal</keyword>
<comment type="caution">
    <text evidence="3">The sequence shown here is derived from an EMBL/GenBank/DDBJ whole genome shotgun (WGS) entry which is preliminary data.</text>
</comment>
<reference evidence="3 4" key="1">
    <citation type="submission" date="2023-10" db="EMBL/GenBank/DDBJ databases">
        <title>Genomes of two closely related lineages of the louse Polyplax serrata with different host specificities.</title>
        <authorList>
            <person name="Martinu J."/>
            <person name="Tarabai H."/>
            <person name="Stefka J."/>
            <person name="Hypsa V."/>
        </authorList>
    </citation>
    <scope>NUCLEOTIDE SEQUENCE [LARGE SCALE GENOMIC DNA]</scope>
    <source>
        <strain evidence="3">HR10_N</strain>
    </source>
</reference>
<feature type="domain" description="Apple" evidence="2">
    <location>
        <begin position="37"/>
        <end position="111"/>
    </location>
</feature>
<sequence>MLFLILLIVALDVCGATSSPGDTNDLIATTQKPPYYCFKRISTGERLVGYDVTRIVEKDSVRGCEHECNIYKCTFFSFGGDIRGNGSCELTTDRQISRRQDPSFDLYERTSECVEGKPTGYEEGTYVFDFRFPSLPETLNYVSF</sequence>
<evidence type="ECO:0000313" key="3">
    <source>
        <dbReference type="EMBL" id="KAK6634598.1"/>
    </source>
</evidence>
<dbReference type="Proteomes" id="UP001372834">
    <property type="component" value="Unassembled WGS sequence"/>
</dbReference>
<dbReference type="EMBL" id="JAWJWE010000005">
    <property type="protein sequence ID" value="KAK6634598.1"/>
    <property type="molecule type" value="Genomic_DNA"/>
</dbReference>
<organism evidence="3 4">
    <name type="scientific">Polyplax serrata</name>
    <name type="common">Common mouse louse</name>
    <dbReference type="NCBI Taxonomy" id="468196"/>
    <lineage>
        <taxon>Eukaryota</taxon>
        <taxon>Metazoa</taxon>
        <taxon>Ecdysozoa</taxon>
        <taxon>Arthropoda</taxon>
        <taxon>Hexapoda</taxon>
        <taxon>Insecta</taxon>
        <taxon>Pterygota</taxon>
        <taxon>Neoptera</taxon>
        <taxon>Paraneoptera</taxon>
        <taxon>Psocodea</taxon>
        <taxon>Troctomorpha</taxon>
        <taxon>Phthiraptera</taxon>
        <taxon>Anoplura</taxon>
        <taxon>Polyplacidae</taxon>
        <taxon>Polyplax</taxon>
    </lineage>
</organism>
<dbReference type="InterPro" id="IPR003609">
    <property type="entry name" value="Pan_app"/>
</dbReference>
<evidence type="ECO:0000259" key="2">
    <source>
        <dbReference type="PROSITE" id="PS50948"/>
    </source>
</evidence>
<evidence type="ECO:0000313" key="4">
    <source>
        <dbReference type="Proteomes" id="UP001372834"/>
    </source>
</evidence>
<dbReference type="PROSITE" id="PS50948">
    <property type="entry name" value="PAN"/>
    <property type="match status" value="1"/>
</dbReference>
<proteinExistence type="predicted"/>
<gene>
    <name evidence="3" type="ORF">RUM43_011999</name>
</gene>
<feature type="chain" id="PRO_5042911079" description="Apple domain-containing protein" evidence="1">
    <location>
        <begin position="19"/>
        <end position="144"/>
    </location>
</feature>
<accession>A0AAN8P6T9</accession>
<evidence type="ECO:0000256" key="1">
    <source>
        <dbReference type="SAM" id="SignalP"/>
    </source>
</evidence>